<evidence type="ECO:0000313" key="2">
    <source>
        <dbReference type="Proteomes" id="UP001203607"/>
    </source>
</evidence>
<dbReference type="InterPro" id="IPR011042">
    <property type="entry name" value="6-blade_b-propeller_TolB-like"/>
</dbReference>
<proteinExistence type="predicted"/>
<dbReference type="Pfam" id="PF07676">
    <property type="entry name" value="PD40"/>
    <property type="match status" value="1"/>
</dbReference>
<dbReference type="InterPro" id="IPR011659">
    <property type="entry name" value="WD40"/>
</dbReference>
<comment type="caution">
    <text evidence="1">The sequence shown here is derived from an EMBL/GenBank/DDBJ whole genome shotgun (WGS) entry which is preliminary data.</text>
</comment>
<dbReference type="Proteomes" id="UP001203607">
    <property type="component" value="Unassembled WGS sequence"/>
</dbReference>
<reference evidence="1 2" key="1">
    <citation type="submission" date="2022-05" db="EMBL/GenBank/DDBJ databases">
        <authorList>
            <person name="Park J.-S."/>
        </authorList>
    </citation>
    <scope>NUCLEOTIDE SEQUENCE [LARGE SCALE GENOMIC DNA]</scope>
    <source>
        <strain evidence="1 2">2012CJ35-5</strain>
    </source>
</reference>
<evidence type="ECO:0000313" key="1">
    <source>
        <dbReference type="EMBL" id="MCL6273761.1"/>
    </source>
</evidence>
<dbReference type="EMBL" id="JAMFMA010000002">
    <property type="protein sequence ID" value="MCL6273761.1"/>
    <property type="molecule type" value="Genomic_DNA"/>
</dbReference>
<dbReference type="SUPFAM" id="SSF82171">
    <property type="entry name" value="DPP6 N-terminal domain-like"/>
    <property type="match status" value="1"/>
</dbReference>
<organism evidence="1 2">
    <name type="scientific">Flagellimonas spongiicola</name>
    <dbReference type="NCBI Taxonomy" id="2942208"/>
    <lineage>
        <taxon>Bacteria</taxon>
        <taxon>Pseudomonadati</taxon>
        <taxon>Bacteroidota</taxon>
        <taxon>Flavobacteriia</taxon>
        <taxon>Flavobacteriales</taxon>
        <taxon>Flavobacteriaceae</taxon>
        <taxon>Flagellimonas</taxon>
    </lineage>
</organism>
<accession>A0ABT0PS04</accession>
<protein>
    <recommendedName>
        <fullName evidence="3">WD40 repeat protein</fullName>
    </recommendedName>
</protein>
<sequence length="308" mass="35203">MINKKNIVQLLFAFVVLYSYQEVTAQTKVNVLDSYENAETPVLFYPGAISINGIQWNNALSQKNEIIFYCQQLPTRARLVYQEFNGRSFDPPETIPFDTIYNYSDPYLNSKGDHMIFMANIPYRISQDSVTSNFQLWQSHQVNKKWSKPEIVFPTAGSVGYPWRANDGTLFFSMMPLDGSGKSNIYYASYSNKKYGAPRALPDNINSKNRFEGDAYISPDKNFLIFVGFDRSDSQGYSDLYITFRIGENQWTDPKSLGSNINSAGYDGSPYVTDDGRFLLFTSSRNSPGNSSFFNTYIVRFDKTNYID</sequence>
<evidence type="ECO:0008006" key="3">
    <source>
        <dbReference type="Google" id="ProtNLM"/>
    </source>
</evidence>
<keyword evidence="2" id="KW-1185">Reference proteome</keyword>
<dbReference type="Gene3D" id="2.120.10.30">
    <property type="entry name" value="TolB, C-terminal domain"/>
    <property type="match status" value="1"/>
</dbReference>
<gene>
    <name evidence="1" type="ORF">M3P19_07065</name>
</gene>
<dbReference type="RefSeq" id="WP_249656952.1">
    <property type="nucleotide sequence ID" value="NZ_JAMFMA010000002.1"/>
</dbReference>
<name>A0ABT0PS04_9FLAO</name>